<organism evidence="2 3">
    <name type="scientific">Psylliodes chrysocephalus</name>
    <dbReference type="NCBI Taxonomy" id="3402493"/>
    <lineage>
        <taxon>Eukaryota</taxon>
        <taxon>Metazoa</taxon>
        <taxon>Ecdysozoa</taxon>
        <taxon>Arthropoda</taxon>
        <taxon>Hexapoda</taxon>
        <taxon>Insecta</taxon>
        <taxon>Pterygota</taxon>
        <taxon>Neoptera</taxon>
        <taxon>Endopterygota</taxon>
        <taxon>Coleoptera</taxon>
        <taxon>Polyphaga</taxon>
        <taxon>Cucujiformia</taxon>
        <taxon>Chrysomeloidea</taxon>
        <taxon>Chrysomelidae</taxon>
        <taxon>Galerucinae</taxon>
        <taxon>Alticini</taxon>
        <taxon>Psylliodes</taxon>
    </lineage>
</organism>
<dbReference type="EMBL" id="OV651825">
    <property type="protein sequence ID" value="CAH1103024.1"/>
    <property type="molecule type" value="Genomic_DNA"/>
</dbReference>
<dbReference type="AlphaFoldDB" id="A0A9P0G5P0"/>
<reference evidence="2" key="1">
    <citation type="submission" date="2022-01" db="EMBL/GenBank/DDBJ databases">
        <authorList>
            <person name="King R."/>
        </authorList>
    </citation>
    <scope>NUCLEOTIDE SEQUENCE</scope>
</reference>
<dbReference type="PANTHER" id="PTHR46289">
    <property type="entry name" value="52 KDA REPRESSOR OF THE INHIBITOR OF THE PROTEIN KINASE-LIKE PROTEIN-RELATED"/>
    <property type="match status" value="1"/>
</dbReference>
<name>A0A9P0G5P0_9CUCU</name>
<dbReference type="Proteomes" id="UP001153636">
    <property type="component" value="Chromosome 13"/>
</dbReference>
<evidence type="ECO:0000259" key="1">
    <source>
        <dbReference type="Pfam" id="PF14291"/>
    </source>
</evidence>
<proteinExistence type="predicted"/>
<dbReference type="PANTHER" id="PTHR46289:SF14">
    <property type="entry name" value="DUF4371 DOMAIN-CONTAINING PROTEIN"/>
    <property type="match status" value="1"/>
</dbReference>
<gene>
    <name evidence="2" type="ORF">PSYICH_LOCUS3677</name>
</gene>
<accession>A0A9P0G5P0</accession>
<keyword evidence="3" id="KW-1185">Reference proteome</keyword>
<feature type="domain" description="DUF4371" evidence="1">
    <location>
        <begin position="114"/>
        <end position="281"/>
    </location>
</feature>
<dbReference type="InterPro" id="IPR052958">
    <property type="entry name" value="IFN-induced_PKR_regulator"/>
</dbReference>
<evidence type="ECO:0000313" key="2">
    <source>
        <dbReference type="EMBL" id="CAH1103024.1"/>
    </source>
</evidence>
<sequence>MSNKRQKDLYAFFSSKRTKTAATSEENLADRTDQTIVSEYISENRTNFTDCQPSTSSSAVMENKESERITRKEKELAVPNMFDIGNYVEEFGRMPKNQDNLKKIVEILILCGQQEIGLRGHRDSGRLTLEAPESNDGNFRTLCRFRAKCGDTGFKEHILSSGSRSMYISPVIQNELISIIGSQIQRKILERVQVTKYFSVLADETTDISRQEQFSLCVRYYDESVKGIQEDFLTFVPVTDVTGQGLANILKKMLFSLGFDLNYLRGQGYDGAATMRGAFRGVQSIVSAEYPKALHALFIALLKFVPERCVKNSAKYLQSKNIDLVVALERVGQASDALENIRNNAEKEFQQIFTNTVKLAEELNIEIGLPRRVGTQKHRENYQAENAEQYYRVSLFIPIIEDLIRSLGERFLGQSLDTLIPVNTKTNEFKHLLPAIEKYSDDLNTNNESMLRAEFELWQMKCANFEKPIRTVVEALQECAEDMFPNINKLLVMLAVLPGSNILQ</sequence>
<dbReference type="Pfam" id="PF14291">
    <property type="entry name" value="DUF4371"/>
    <property type="match status" value="1"/>
</dbReference>
<evidence type="ECO:0000313" key="3">
    <source>
        <dbReference type="Proteomes" id="UP001153636"/>
    </source>
</evidence>
<dbReference type="OrthoDB" id="10051013at2759"/>
<dbReference type="InterPro" id="IPR025398">
    <property type="entry name" value="DUF4371"/>
</dbReference>
<protein>
    <recommendedName>
        <fullName evidence="1">DUF4371 domain-containing protein</fullName>
    </recommendedName>
</protein>